<dbReference type="Pfam" id="PF14078">
    <property type="entry name" value="DUF4259"/>
    <property type="match status" value="1"/>
</dbReference>
<reference evidence="3" key="1">
    <citation type="journal article" date="2019" name="Int. J. Syst. Evol. Microbiol.">
        <title>The Global Catalogue of Microorganisms (GCM) 10K type strain sequencing project: providing services to taxonomists for standard genome sequencing and annotation.</title>
        <authorList>
            <consortium name="The Broad Institute Genomics Platform"/>
            <consortium name="The Broad Institute Genome Sequencing Center for Infectious Disease"/>
            <person name="Wu L."/>
            <person name="Ma J."/>
        </authorList>
    </citation>
    <scope>NUCLEOTIDE SEQUENCE [LARGE SCALE GENOMIC DNA]</scope>
    <source>
        <strain evidence="3">CGMCC 4.7020</strain>
    </source>
</reference>
<dbReference type="RefSeq" id="WP_381329931.1">
    <property type="nucleotide sequence ID" value="NZ_JBHTMM010000060.1"/>
</dbReference>
<evidence type="ECO:0000313" key="3">
    <source>
        <dbReference type="Proteomes" id="UP001597058"/>
    </source>
</evidence>
<sequence length="481" mass="51215">MGDEEARSAAPRRVRCRSGLLRGGSRAGESSPTCREVLNSSTGQTSRTPNSASISISTALRACRSRWKPLKIGTYPRRVNVARSFTARSPTTQARQERFAGPVGLPPQHSDAVHGRDGALRAVESALAIRSSTGAFPSRPLPSTPTPTGGTGTRTRPVRSVVTLSVPDARIRSTLRKEISMGTWDIGPFGNETAAGFANALDDAEPEACEVLIRGVVVRTVVAAGYLREADEAVAAPALIAAQCPGGQTVVATPCGPETPIPVFPSDLRTLADKTLARIASDEAGPASKWVDPEDWKQWQAILTRRLRAVLVPPPPFHRSLRRPAIAKRHSARKLSQSSRTDCICSRLREAFSQPRPSLPTAHQPAFIKTTGADTSTSKNQYRQTGTARQVYAGGCPEERGGSGSPRCPEAMLSPSPFPRGFAAQVPCLGSCPGRRSRATRAAAAHSPRPQLRPAGGFVAESGASDLADLRTVRGHTKKEK</sequence>
<protein>
    <submittedName>
        <fullName evidence="2">DUF4259 domain-containing protein</fullName>
    </submittedName>
</protein>
<dbReference type="EMBL" id="JBHTMM010000060">
    <property type="protein sequence ID" value="MFD1310771.1"/>
    <property type="molecule type" value="Genomic_DNA"/>
</dbReference>
<dbReference type="InterPro" id="IPR025355">
    <property type="entry name" value="DUF4259"/>
</dbReference>
<organism evidence="2 3">
    <name type="scientific">Streptomyces kaempferi</name>
    <dbReference type="NCBI Taxonomy" id="333725"/>
    <lineage>
        <taxon>Bacteria</taxon>
        <taxon>Bacillati</taxon>
        <taxon>Actinomycetota</taxon>
        <taxon>Actinomycetes</taxon>
        <taxon>Kitasatosporales</taxon>
        <taxon>Streptomycetaceae</taxon>
        <taxon>Streptomyces</taxon>
    </lineage>
</organism>
<accession>A0ABW3XPE8</accession>
<gene>
    <name evidence="2" type="ORF">ACFQ5X_33655</name>
</gene>
<feature type="region of interest" description="Disordered" evidence="1">
    <location>
        <begin position="1"/>
        <end position="53"/>
    </location>
</feature>
<feature type="region of interest" description="Disordered" evidence="1">
    <location>
        <begin position="133"/>
        <end position="155"/>
    </location>
</feature>
<name>A0ABW3XPE8_9ACTN</name>
<keyword evidence="3" id="KW-1185">Reference proteome</keyword>
<feature type="compositionally biased region" description="Low complexity" evidence="1">
    <location>
        <begin position="440"/>
        <end position="450"/>
    </location>
</feature>
<comment type="caution">
    <text evidence="2">The sequence shown here is derived from an EMBL/GenBank/DDBJ whole genome shotgun (WGS) entry which is preliminary data.</text>
</comment>
<dbReference type="Proteomes" id="UP001597058">
    <property type="component" value="Unassembled WGS sequence"/>
</dbReference>
<evidence type="ECO:0000256" key="1">
    <source>
        <dbReference type="SAM" id="MobiDB-lite"/>
    </source>
</evidence>
<proteinExistence type="predicted"/>
<feature type="compositionally biased region" description="Polar residues" evidence="1">
    <location>
        <begin position="38"/>
        <end position="53"/>
    </location>
</feature>
<feature type="region of interest" description="Disordered" evidence="1">
    <location>
        <begin position="433"/>
        <end position="459"/>
    </location>
</feature>
<evidence type="ECO:0000313" key="2">
    <source>
        <dbReference type="EMBL" id="MFD1310771.1"/>
    </source>
</evidence>